<proteinExistence type="inferred from homology"/>
<organism evidence="13 14">
    <name type="scientific">Romboutsia faecis</name>
    <dbReference type="NCBI Taxonomy" id="2764597"/>
    <lineage>
        <taxon>Bacteria</taxon>
        <taxon>Bacillati</taxon>
        <taxon>Bacillota</taxon>
        <taxon>Clostridia</taxon>
        <taxon>Peptostreptococcales</taxon>
        <taxon>Peptostreptococcaceae</taxon>
        <taxon>Romboutsia</taxon>
    </lineage>
</organism>
<dbReference type="PANTHER" id="PTHR12428">
    <property type="entry name" value="OXA1"/>
    <property type="match status" value="1"/>
</dbReference>
<evidence type="ECO:0000313" key="13">
    <source>
        <dbReference type="EMBL" id="MBC5995385.1"/>
    </source>
</evidence>
<keyword evidence="3" id="KW-1003">Cell membrane</keyword>
<evidence type="ECO:0000256" key="7">
    <source>
        <dbReference type="ARBA" id="ARBA00023136"/>
    </source>
</evidence>
<dbReference type="NCBIfam" id="TIGR03592">
    <property type="entry name" value="yidC_oxa1_cterm"/>
    <property type="match status" value="1"/>
</dbReference>
<dbReference type="EMBL" id="JACRWE010000001">
    <property type="protein sequence ID" value="MBC5995385.1"/>
    <property type="molecule type" value="Genomic_DNA"/>
</dbReference>
<evidence type="ECO:0000256" key="10">
    <source>
        <dbReference type="SAM" id="Coils"/>
    </source>
</evidence>
<evidence type="ECO:0000256" key="9">
    <source>
        <dbReference type="RuleBase" id="RU003945"/>
    </source>
</evidence>
<dbReference type="InterPro" id="IPR047196">
    <property type="entry name" value="YidC_ALB_C"/>
</dbReference>
<keyword evidence="2" id="KW-0813">Transport</keyword>
<sequence length="216" mass="24667">MNFISSMLQDLLNTLFSYTGDLGVSIVLITLLVKLILMPLSLKQKFAMRKQQDLVENMEHIKEKYKNNTKELEKQIQQHSAETMKSMLGCSTLLLQMPIVYALYNTFLNMPHNDRSVLIPWISSLNVCDNLFIIPCIYTLAMLAPNLIGLIPYFKASSKVAFNKHMVISTAIMSFILTAKTPVAIGLYFITSSIYSFVEDICFKIYIKQKNKLSFN</sequence>
<keyword evidence="6 11" id="KW-1133">Transmembrane helix</keyword>
<evidence type="ECO:0000256" key="5">
    <source>
        <dbReference type="ARBA" id="ARBA00022927"/>
    </source>
</evidence>
<feature type="transmembrane region" description="Helical" evidence="11">
    <location>
        <begin position="166"/>
        <end position="190"/>
    </location>
</feature>
<accession>A0ABR7JKD6</accession>
<comment type="similarity">
    <text evidence="9">Belongs to the OXA1/ALB3/YidC family.</text>
</comment>
<gene>
    <name evidence="13" type="primary">yidC</name>
    <name evidence="13" type="ORF">H8923_01315</name>
</gene>
<keyword evidence="5" id="KW-0653">Protein transport</keyword>
<feature type="transmembrane region" description="Helical" evidence="11">
    <location>
        <begin position="86"/>
        <end position="104"/>
    </location>
</feature>
<dbReference type="Pfam" id="PF02096">
    <property type="entry name" value="60KD_IMP"/>
    <property type="match status" value="1"/>
</dbReference>
<comment type="caution">
    <text evidence="13">The sequence shown here is derived from an EMBL/GenBank/DDBJ whole genome shotgun (WGS) entry which is preliminary data.</text>
</comment>
<name>A0ABR7JKD6_9FIRM</name>
<evidence type="ECO:0000256" key="3">
    <source>
        <dbReference type="ARBA" id="ARBA00022475"/>
    </source>
</evidence>
<reference evidence="13 14" key="1">
    <citation type="submission" date="2020-08" db="EMBL/GenBank/DDBJ databases">
        <authorList>
            <person name="Liu C."/>
            <person name="Sun Q."/>
        </authorList>
    </citation>
    <scope>NUCLEOTIDE SEQUENCE [LARGE SCALE GENOMIC DNA]</scope>
    <source>
        <strain evidence="13 14">NSJ-18</strain>
    </source>
</reference>
<feature type="domain" description="Membrane insertase YidC/Oxa/ALB C-terminal" evidence="12">
    <location>
        <begin position="23"/>
        <end position="202"/>
    </location>
</feature>
<feature type="coiled-coil region" evidence="10">
    <location>
        <begin position="48"/>
        <end position="82"/>
    </location>
</feature>
<dbReference type="InterPro" id="IPR001708">
    <property type="entry name" value="YidC/ALB3/OXA1/COX18"/>
</dbReference>
<comment type="subcellular location">
    <subcellularLocation>
        <location evidence="1">Cell membrane</location>
        <topology evidence="1">Multi-pass membrane protein</topology>
    </subcellularLocation>
    <subcellularLocation>
        <location evidence="9">Membrane</location>
        <topology evidence="9">Multi-pass membrane protein</topology>
    </subcellularLocation>
</comment>
<evidence type="ECO:0000256" key="2">
    <source>
        <dbReference type="ARBA" id="ARBA00022448"/>
    </source>
</evidence>
<keyword evidence="7 11" id="KW-0472">Membrane</keyword>
<dbReference type="RefSeq" id="WP_153971408.1">
    <property type="nucleotide sequence ID" value="NZ_JACRWE010000001.1"/>
</dbReference>
<evidence type="ECO:0000256" key="4">
    <source>
        <dbReference type="ARBA" id="ARBA00022692"/>
    </source>
</evidence>
<feature type="transmembrane region" description="Helical" evidence="11">
    <location>
        <begin position="22"/>
        <end position="42"/>
    </location>
</feature>
<evidence type="ECO:0000256" key="8">
    <source>
        <dbReference type="ARBA" id="ARBA00023186"/>
    </source>
</evidence>
<dbReference type="Proteomes" id="UP000609849">
    <property type="component" value="Unassembled WGS sequence"/>
</dbReference>
<dbReference type="CDD" id="cd20070">
    <property type="entry name" value="5TM_YidC_Alb3"/>
    <property type="match status" value="1"/>
</dbReference>
<protein>
    <submittedName>
        <fullName evidence="13">Membrane protein insertase YidC</fullName>
    </submittedName>
</protein>
<evidence type="ECO:0000313" key="14">
    <source>
        <dbReference type="Proteomes" id="UP000609849"/>
    </source>
</evidence>
<keyword evidence="4 9" id="KW-0812">Transmembrane</keyword>
<dbReference type="PANTHER" id="PTHR12428:SF65">
    <property type="entry name" value="CYTOCHROME C OXIDASE ASSEMBLY PROTEIN COX18, MITOCHONDRIAL"/>
    <property type="match status" value="1"/>
</dbReference>
<feature type="transmembrane region" description="Helical" evidence="11">
    <location>
        <begin position="131"/>
        <end position="154"/>
    </location>
</feature>
<dbReference type="InterPro" id="IPR028055">
    <property type="entry name" value="YidC/Oxa/ALB_C"/>
</dbReference>
<keyword evidence="10" id="KW-0175">Coiled coil</keyword>
<evidence type="ECO:0000256" key="6">
    <source>
        <dbReference type="ARBA" id="ARBA00022989"/>
    </source>
</evidence>
<keyword evidence="8" id="KW-0143">Chaperone</keyword>
<evidence type="ECO:0000259" key="12">
    <source>
        <dbReference type="Pfam" id="PF02096"/>
    </source>
</evidence>
<keyword evidence="14" id="KW-1185">Reference proteome</keyword>
<evidence type="ECO:0000256" key="1">
    <source>
        <dbReference type="ARBA" id="ARBA00004651"/>
    </source>
</evidence>
<evidence type="ECO:0000256" key="11">
    <source>
        <dbReference type="SAM" id="Phobius"/>
    </source>
</evidence>